<dbReference type="RefSeq" id="WP_063601014.1">
    <property type="nucleotide sequence ID" value="NZ_LITQ01000014.1"/>
</dbReference>
<reference evidence="2 4" key="2">
    <citation type="journal article" date="2016" name="Front. Microbiol.">
        <title>Industrial Acetogenic Biocatalysts: A Comparative Metabolic and Genomic Analysis.</title>
        <authorList>
            <person name="Bengelsdorf F."/>
            <person name="Poehlein A."/>
            <person name="Sonja S."/>
            <person name="Erz C."/>
            <person name="Hummel T."/>
            <person name="Hoffmeister S."/>
            <person name="Daniel R."/>
            <person name="Durre P."/>
        </authorList>
    </citation>
    <scope>NUCLEOTIDE SEQUENCE [LARGE SCALE GENOMIC DNA]</scope>
    <source>
        <strain evidence="2 4">PTA-10522</strain>
    </source>
</reference>
<dbReference type="InterPro" id="IPR008928">
    <property type="entry name" value="6-hairpin_glycosidase_sf"/>
</dbReference>
<evidence type="ECO:0000313" key="3">
    <source>
        <dbReference type="Proteomes" id="UP000077384"/>
    </source>
</evidence>
<sequence length="355" mass="40923">MLTFEEKDSVPLFIMTDDTGMIQHSVFSVPDPNSGYTTDDNARALIVAVMLYEKFKSEKYIKLIFTYTSFLLYAQNKRGTFKNFMAYNRNFIEEEGSEDCFGRCLWSLGYTLQSKIIPSSIKHAVENMILKALPNVKSLSYTHSKAYCLLGLNLIYDELLETSSTFKISKYTVKEDITTLSDSLVENFKCYSSDSWKWFENSLTYGNGIFPWCLLKSSNALNNREYLDIALEALNFLEQQCFKQDYFKPIGNNGWFKRNDSHPCEFDEQPLEACGTALMYMEAYKLLKDTKYLDKAKLCYEWFLGKNSAKKSLVDNFTRGGMDGIMENKMNLNQGAESIIAKILTELLLSKYIDF</sequence>
<keyword evidence="4" id="KW-1185">Reference proteome</keyword>
<dbReference type="AlphaFoldDB" id="A0A162L9Y3"/>
<dbReference type="Proteomes" id="UP000093694">
    <property type="component" value="Unassembled WGS sequence"/>
</dbReference>
<comment type="caution">
    <text evidence="1">The sequence shown here is derived from an EMBL/GenBank/DDBJ whole genome shotgun (WGS) entry which is preliminary data.</text>
</comment>
<reference evidence="1 3" key="1">
    <citation type="journal article" date="2015" name="Biotechnol. Bioeng.">
        <title>Genome sequence and phenotypic characterization of Caulobacter segnis.</title>
        <authorList>
            <person name="Patel S."/>
            <person name="Fletcher B."/>
            <person name="Scott D.C."/>
            <person name="Ely B."/>
        </authorList>
    </citation>
    <scope>NUCLEOTIDE SEQUENCE [LARGE SCALE GENOMIC DNA]</scope>
    <source>
        <strain evidence="1 3">PS02</strain>
    </source>
</reference>
<evidence type="ECO:0008006" key="5">
    <source>
        <dbReference type="Google" id="ProtNLM"/>
    </source>
</evidence>
<evidence type="ECO:0000313" key="4">
    <source>
        <dbReference type="Proteomes" id="UP000093694"/>
    </source>
</evidence>
<dbReference type="PATRIC" id="fig|1705578.3.peg.536"/>
<evidence type="ECO:0000313" key="2">
    <source>
        <dbReference type="EMBL" id="OBR95415.1"/>
    </source>
</evidence>
<dbReference type="Proteomes" id="UP000077384">
    <property type="component" value="Unassembled WGS sequence"/>
</dbReference>
<dbReference type="GO" id="GO:0005975">
    <property type="term" value="P:carbohydrate metabolic process"/>
    <property type="evidence" value="ECO:0007669"/>
    <property type="project" value="InterPro"/>
</dbReference>
<name>A0A162L9Y3_9CLOT</name>
<gene>
    <name evidence="2" type="ORF">CLCOS_17390</name>
    <name evidence="1" type="ORF">WX73_00154</name>
</gene>
<protein>
    <recommendedName>
        <fullName evidence="5">Glycosyltransferase</fullName>
    </recommendedName>
</protein>
<dbReference type="EMBL" id="LITQ01000014">
    <property type="protein sequence ID" value="OAA93202.1"/>
    <property type="molecule type" value="Genomic_DNA"/>
</dbReference>
<evidence type="ECO:0000313" key="1">
    <source>
        <dbReference type="EMBL" id="OAA93202.1"/>
    </source>
</evidence>
<dbReference type="EMBL" id="LROR01000038">
    <property type="protein sequence ID" value="OBR95415.1"/>
    <property type="molecule type" value="Genomic_DNA"/>
</dbReference>
<organism evidence="1 3">
    <name type="scientific">Clostridium coskatii</name>
    <dbReference type="NCBI Taxonomy" id="1705578"/>
    <lineage>
        <taxon>Bacteria</taxon>
        <taxon>Bacillati</taxon>
        <taxon>Bacillota</taxon>
        <taxon>Clostridia</taxon>
        <taxon>Eubacteriales</taxon>
        <taxon>Clostridiaceae</taxon>
        <taxon>Clostridium</taxon>
    </lineage>
</organism>
<proteinExistence type="predicted"/>
<dbReference type="Gene3D" id="1.50.10.20">
    <property type="match status" value="1"/>
</dbReference>
<accession>A0A162L9Y3</accession>
<dbReference type="SUPFAM" id="SSF48208">
    <property type="entry name" value="Six-hairpin glycosidases"/>
    <property type="match status" value="1"/>
</dbReference>